<evidence type="ECO:0000313" key="1">
    <source>
        <dbReference type="EMBL" id="KAG8464120.1"/>
    </source>
</evidence>
<proteinExistence type="predicted"/>
<dbReference type="EMBL" id="JAGTXO010000014">
    <property type="protein sequence ID" value="KAG8464120.1"/>
    <property type="molecule type" value="Genomic_DNA"/>
</dbReference>
<accession>A0A8J6CBW8</accession>
<dbReference type="Proteomes" id="UP000751190">
    <property type="component" value="Unassembled WGS sequence"/>
</dbReference>
<evidence type="ECO:0008006" key="3">
    <source>
        <dbReference type="Google" id="ProtNLM"/>
    </source>
</evidence>
<evidence type="ECO:0000313" key="2">
    <source>
        <dbReference type="Proteomes" id="UP000751190"/>
    </source>
</evidence>
<name>A0A8J6CBW8_DIALT</name>
<dbReference type="InterPro" id="IPR011989">
    <property type="entry name" value="ARM-like"/>
</dbReference>
<dbReference type="SUPFAM" id="SSF48371">
    <property type="entry name" value="ARM repeat"/>
    <property type="match status" value="2"/>
</dbReference>
<organism evidence="1 2">
    <name type="scientific">Diacronema lutheri</name>
    <name type="common">Unicellular marine alga</name>
    <name type="synonym">Monochrysis lutheri</name>
    <dbReference type="NCBI Taxonomy" id="2081491"/>
    <lineage>
        <taxon>Eukaryota</taxon>
        <taxon>Haptista</taxon>
        <taxon>Haptophyta</taxon>
        <taxon>Pavlovophyceae</taxon>
        <taxon>Pavlovales</taxon>
        <taxon>Pavlovaceae</taxon>
        <taxon>Diacronema</taxon>
    </lineage>
</organism>
<reference evidence="1" key="1">
    <citation type="submission" date="2021-05" db="EMBL/GenBank/DDBJ databases">
        <title>The genome of the haptophyte Pavlova lutheri (Diacronema luteri, Pavlovales) - a model for lipid biosynthesis in eukaryotic algae.</title>
        <authorList>
            <person name="Hulatt C.J."/>
            <person name="Posewitz M.C."/>
        </authorList>
    </citation>
    <scope>NUCLEOTIDE SEQUENCE</scope>
    <source>
        <strain evidence="1">NIVA-4/92</strain>
    </source>
</reference>
<dbReference type="AlphaFoldDB" id="A0A8J6CBW8"/>
<keyword evidence="2" id="KW-1185">Reference proteome</keyword>
<gene>
    <name evidence="1" type="ORF">KFE25_000288</name>
</gene>
<dbReference type="Gene3D" id="1.25.10.10">
    <property type="entry name" value="Leucine-rich Repeat Variant"/>
    <property type="match status" value="2"/>
</dbReference>
<dbReference type="InterPro" id="IPR016024">
    <property type="entry name" value="ARM-type_fold"/>
</dbReference>
<comment type="caution">
    <text evidence="1">The sequence shown here is derived from an EMBL/GenBank/DDBJ whole genome shotgun (WGS) entry which is preliminary data.</text>
</comment>
<sequence>MLLLARALGSEGAPPAGARALSKATARRVVRKLNKADWYRARRAIERASEPAPRPPPPLITSSSSAEDVAALARAERGSEAVCATLGRALTKNNEPVRSLIVHAACAIPAKYACDRFASRVLADVLLRAATPTERSAALDELAAHSARLMWHGRASTVLRACLADLPADAASDFAARIAPHVVTQLPAIGRNRFGAAVVAACLAAAPRAFAEQMVAPLVLDARALALDGSGAALVCAALRARPDGARLAAAAELEATLVASLPELLAAAMDGVEKNAGEAAPHDDAPRSSSLLAVVAELALATAASDGGARAVASALAPRAARVARRADGAAALSAAIAHAPDAEAAALASALALNARELLLHPRGASALEGLFASRARAPDAARAATAAALGVLDEALGASGEATARGVDGAPLARPLSAELSVHAARAVRAALAHGSGEEGARAHARVLARASELATDPSGALIVDGLLASVELPDAATAELLRALAASAERLAVDKHGVCVLRAALAHARGADTMAPVVEWLREREAELFQHRLARQLYDALGSAEVERAITRSVGAAA</sequence>
<protein>
    <recommendedName>
        <fullName evidence="3">PUM-HD domain-containing protein</fullName>
    </recommendedName>
</protein>
<dbReference type="OrthoDB" id="10675364at2759"/>